<dbReference type="PANTHER" id="PTHR34814:SF1">
    <property type="entry name" value="NITROSOGUANIDINE RESISTANCE PROTEIN SNG1"/>
    <property type="match status" value="1"/>
</dbReference>
<feature type="transmembrane region" description="Helical" evidence="2">
    <location>
        <begin position="341"/>
        <end position="367"/>
    </location>
</feature>
<feature type="transmembrane region" description="Helical" evidence="2">
    <location>
        <begin position="379"/>
        <end position="406"/>
    </location>
</feature>
<evidence type="ECO:0000313" key="5">
    <source>
        <dbReference type="Proteomes" id="UP001497383"/>
    </source>
</evidence>
<evidence type="ECO:0000256" key="2">
    <source>
        <dbReference type="SAM" id="Phobius"/>
    </source>
</evidence>
<evidence type="ECO:0000259" key="3">
    <source>
        <dbReference type="Pfam" id="PF12051"/>
    </source>
</evidence>
<dbReference type="PANTHER" id="PTHR34814">
    <property type="entry name" value="NITROSOGUANIDINE RESISTANCE PROTEIN SNG1"/>
    <property type="match status" value="1"/>
</dbReference>
<sequence length="524" mass="59417">MSQAGECTKSSYNESDMSSRSDTPQDDLTVRDAVAARTPVKMPASNDQRFADTSNQDNSSNESLNPTEEIAQHGVSFFSGDYSKHRRTLGWKFLMINLFLCTFILAGFSIYWGSYYRRSSYLKNLKFLVVIEDDQTIDGIEPYFGNTLKEILATPIAKERGDWKIYNHSEFQHYADKVGNTVEAEVLRQIHHQHYWASIHIMPNATHNFHKALSQGDTQYNISANTIVSNYETGRDFLNMNSYVVPQIQIIEKMWLQKQSMMAKKLAADITIDSPDKIGILSEPLSFLMIDRAPFNDPVLVAPCQVGFIYMIILTFFVFNFFSDIHSFAAKSGVKKSHFVIYRYLSSILTFAVLSLFFGLATLAFQVDFQVTYGKSGFLVYWAIAFLTMCAVGLANEIVAMLLIVFYPPLLGCWMLFWVVVNISPTFGPIALMDHFYRYGYAIPIHNSFEAVKTVFFDVYKGQLGRNVGILIAWWAVLTMVFPFVLRYFGNTMGQRARAAAEKTRQDAIVAHEKEKAAGEKGGV</sequence>
<dbReference type="Proteomes" id="UP001497383">
    <property type="component" value="Chromosome 3"/>
</dbReference>
<dbReference type="InterPro" id="IPR053001">
    <property type="entry name" value="MNNG_permease-like"/>
</dbReference>
<feature type="region of interest" description="Disordered" evidence="1">
    <location>
        <begin position="1"/>
        <end position="65"/>
    </location>
</feature>
<dbReference type="InterPro" id="IPR022703">
    <property type="entry name" value="DUF3533"/>
</dbReference>
<keyword evidence="2" id="KW-0812">Transmembrane</keyword>
<dbReference type="EMBL" id="OZ022407">
    <property type="protein sequence ID" value="CAK9438047.1"/>
    <property type="molecule type" value="Genomic_DNA"/>
</dbReference>
<gene>
    <name evidence="4" type="ORF">LODBEIA_P23900</name>
</gene>
<evidence type="ECO:0000256" key="1">
    <source>
        <dbReference type="SAM" id="MobiDB-lite"/>
    </source>
</evidence>
<feature type="transmembrane region" description="Helical" evidence="2">
    <location>
        <begin position="93"/>
        <end position="113"/>
    </location>
</feature>
<evidence type="ECO:0000313" key="4">
    <source>
        <dbReference type="EMBL" id="CAK9438047.1"/>
    </source>
</evidence>
<reference evidence="4 5" key="1">
    <citation type="submission" date="2024-03" db="EMBL/GenBank/DDBJ databases">
        <authorList>
            <person name="Brejova B."/>
        </authorList>
    </citation>
    <scope>NUCLEOTIDE SEQUENCE [LARGE SCALE GENOMIC DNA]</scope>
    <source>
        <strain evidence="4 5">CBS 14171</strain>
    </source>
</reference>
<organism evidence="4 5">
    <name type="scientific">Lodderomyces beijingensis</name>
    <dbReference type="NCBI Taxonomy" id="1775926"/>
    <lineage>
        <taxon>Eukaryota</taxon>
        <taxon>Fungi</taxon>
        <taxon>Dikarya</taxon>
        <taxon>Ascomycota</taxon>
        <taxon>Saccharomycotina</taxon>
        <taxon>Pichiomycetes</taxon>
        <taxon>Debaryomycetaceae</taxon>
        <taxon>Candida/Lodderomyces clade</taxon>
        <taxon>Lodderomyces</taxon>
    </lineage>
</organism>
<feature type="compositionally biased region" description="Polar residues" evidence="1">
    <location>
        <begin position="45"/>
        <end position="65"/>
    </location>
</feature>
<keyword evidence="2" id="KW-0472">Membrane</keyword>
<name>A0ABP0ZM32_9ASCO</name>
<dbReference type="RefSeq" id="XP_066829328.1">
    <property type="nucleotide sequence ID" value="XM_066972384.1"/>
</dbReference>
<feature type="transmembrane region" description="Helical" evidence="2">
    <location>
        <begin position="413"/>
        <end position="432"/>
    </location>
</feature>
<feature type="domain" description="DUF3533" evidence="3">
    <location>
        <begin position="97"/>
        <end position="479"/>
    </location>
</feature>
<keyword evidence="2" id="KW-1133">Transmembrane helix</keyword>
<proteinExistence type="predicted"/>
<feature type="transmembrane region" description="Helical" evidence="2">
    <location>
        <begin position="468"/>
        <end position="489"/>
    </location>
</feature>
<feature type="compositionally biased region" description="Polar residues" evidence="1">
    <location>
        <begin position="1"/>
        <end position="22"/>
    </location>
</feature>
<dbReference type="Pfam" id="PF12051">
    <property type="entry name" value="DUF3533"/>
    <property type="match status" value="1"/>
</dbReference>
<dbReference type="GeneID" id="92207586"/>
<keyword evidence="5" id="KW-1185">Reference proteome</keyword>
<accession>A0ABP0ZM32</accession>
<protein>
    <recommendedName>
        <fullName evidence="3">DUF3533 domain-containing protein</fullName>
    </recommendedName>
</protein>
<feature type="transmembrane region" description="Helical" evidence="2">
    <location>
        <begin position="308"/>
        <end position="329"/>
    </location>
</feature>